<protein>
    <submittedName>
        <fullName evidence="1">Uncharacterized protein</fullName>
    </submittedName>
</protein>
<keyword evidence="2" id="KW-1185">Reference proteome</keyword>
<dbReference type="EMBL" id="GL988041">
    <property type="protein sequence ID" value="EGS21061.1"/>
    <property type="molecule type" value="Genomic_DNA"/>
</dbReference>
<accession>G0S814</accession>
<dbReference type="KEGG" id="cthr:CTHT_0029010"/>
<dbReference type="HOGENOM" id="CLU_586576_0_0_1"/>
<dbReference type="eggNOG" id="ENOG502RKYH">
    <property type="taxonomic scope" value="Eukaryota"/>
</dbReference>
<gene>
    <name evidence="1" type="ORF">CTHT_0029010</name>
</gene>
<dbReference type="GeneID" id="18256939"/>
<dbReference type="OMA" id="CAYLETM"/>
<reference evidence="1 2" key="1">
    <citation type="journal article" date="2011" name="Cell">
        <title>Insight into structure and assembly of the nuclear pore complex by utilizing the genome of a eukaryotic thermophile.</title>
        <authorList>
            <person name="Amlacher S."/>
            <person name="Sarges P."/>
            <person name="Flemming D."/>
            <person name="van Noort V."/>
            <person name="Kunze R."/>
            <person name="Devos D.P."/>
            <person name="Arumugam M."/>
            <person name="Bork P."/>
            <person name="Hurt E."/>
        </authorList>
    </citation>
    <scope>NUCLEOTIDE SEQUENCE [LARGE SCALE GENOMIC DNA]</scope>
    <source>
        <strain evidence="2">DSM 1495 / CBS 144.50 / IMI 039719</strain>
    </source>
</reference>
<sequence>MSQRLAEKEALSSLESLAPELIDLILCEVTSISDLANFILSSRTIYTRFELRKQIILLRVLQNELGPVFVDARFLYRFPCAKIVDENGRRDKYCAYLETMGNVYHNLVTRHARGDDEPLDMDELNQLCRMQHSVSKFAEKYLWFMLDQLFGRQVSEEDQRKHTVSDKEAATFQDAFSIITAPASRSERLRIIRAIYRRQIICHAWAPFERRKLDVWTFQEVAALAEPVLGSQIPNPRQSGFETSSRKGKSLLAQFEPWEMEQVVHIDNFITELCITLTEVAELEEAARTGAVIQPMLQRIRKPKQQPQYEARLAAFADIFLNITNLVHYMDTHQDIMDVAISALLGQELPNWPLLGMRKSRIRDMYATELELRPLFAPFQVDRMILDPARDRLERERSPLEFVGDDGDNSLKHPPFGWIDALGGRYLNWWGNAFDMVLWSPRPPDRLEEYDLAEQESHIKNVELFVNYGFVFWDQPRVEALKRLEKCKDLQRGWMNKLEYGATVYHH</sequence>
<dbReference type="OrthoDB" id="4577218at2759"/>
<organism evidence="2">
    <name type="scientific">Chaetomium thermophilum (strain DSM 1495 / CBS 144.50 / IMI 039719)</name>
    <name type="common">Thermochaetoides thermophila</name>
    <dbReference type="NCBI Taxonomy" id="759272"/>
    <lineage>
        <taxon>Eukaryota</taxon>
        <taxon>Fungi</taxon>
        <taxon>Dikarya</taxon>
        <taxon>Ascomycota</taxon>
        <taxon>Pezizomycotina</taxon>
        <taxon>Sordariomycetes</taxon>
        <taxon>Sordariomycetidae</taxon>
        <taxon>Sordariales</taxon>
        <taxon>Chaetomiaceae</taxon>
        <taxon>Thermochaetoides</taxon>
    </lineage>
</organism>
<evidence type="ECO:0000313" key="2">
    <source>
        <dbReference type="Proteomes" id="UP000008066"/>
    </source>
</evidence>
<dbReference type="Proteomes" id="UP000008066">
    <property type="component" value="Unassembled WGS sequence"/>
</dbReference>
<proteinExistence type="predicted"/>
<dbReference type="AlphaFoldDB" id="G0S814"/>
<evidence type="ECO:0000313" key="1">
    <source>
        <dbReference type="EMBL" id="EGS21061.1"/>
    </source>
</evidence>
<dbReference type="RefSeq" id="XP_006693357.1">
    <property type="nucleotide sequence ID" value="XM_006693294.1"/>
</dbReference>
<name>G0S814_CHATD</name>